<organism evidence="3 4">
    <name type="scientific">Cylicocyclus nassatus</name>
    <name type="common">Nematode worm</name>
    <dbReference type="NCBI Taxonomy" id="53992"/>
    <lineage>
        <taxon>Eukaryota</taxon>
        <taxon>Metazoa</taxon>
        <taxon>Ecdysozoa</taxon>
        <taxon>Nematoda</taxon>
        <taxon>Chromadorea</taxon>
        <taxon>Rhabditida</taxon>
        <taxon>Rhabditina</taxon>
        <taxon>Rhabditomorpha</taxon>
        <taxon>Strongyloidea</taxon>
        <taxon>Strongylidae</taxon>
        <taxon>Cylicocyclus</taxon>
    </lineage>
</organism>
<feature type="region of interest" description="Disordered" evidence="1">
    <location>
        <begin position="782"/>
        <end position="802"/>
    </location>
</feature>
<dbReference type="Proteomes" id="UP001176961">
    <property type="component" value="Unassembled WGS sequence"/>
</dbReference>
<accession>A0AA36GP89</accession>
<keyword evidence="4" id="KW-1185">Reference proteome</keyword>
<dbReference type="Pfam" id="PF25375">
    <property type="entry name" value="Lin-15B"/>
    <property type="match status" value="1"/>
</dbReference>
<feature type="region of interest" description="Disordered" evidence="1">
    <location>
        <begin position="260"/>
        <end position="285"/>
    </location>
</feature>
<sequence>MEDSESDLKPHVVHIKSEMDPLDFKTSADIALLDGKAMHIPSIGTADSKPDAQTVYEESDVKPSTSKNDGVSALEVMKLLNPSIDDVSQPKEPTDSAKGRSCALCLASPSVEDLREVNSQEQLLVFLSGLLLGSEIADDVAFRIYKENHAVNSYYCRRHFSTAFLHIAHEVRETAGQTSVHDLALASGAKTGLLQRIRKITTLLDAEVEISGSDLSQFYWNCQNDYADQGYEVEEEVSRISMATRRKSYTTIFKLNASASNPSTSERAVKKQKQKPKPPAKKEGHEEDSCCVCLICGKSILLAESRFISKASNRGVILVSCLLMGYALPMKVAKLVLEEGSLTRRSCRRHFVQASFWLYETVKHALHDSEPPPDTFGVLPLFIKNAIVMRIQECATLFGDYSVTENEVQLFYNDCQMRHFCDSGAIVDFERIRKEAGDDTAASNSGKSTSGKQPKLPSLKGLQEHLDKDLSQHHLAFKQCCLCDESNSIKHLQETPLTMSVLIVLLSCLHANDKVTLEKAKEVFISGQKPEKQICNEHFFWVAAYLRAMWEKRYGDLTQISFQRLHDLLDDENFSRLVGISNDFVEGHTPLRRSCLTIFFKWYRESYFSKKTRTWRAGAMIETHLFDRESVQRRKESDEQDDIVEIPTQSEQQTPKTEDIKSAFSLTFDERLGIDGDQSASARELTTCDLQPSTSRSEPVKQEPCTSVDEALEDEIPYDSSHDNGFCTEMSAEDLLHTEDIAEDGEEEKCPVAEFEDLTQAKTEKSDGLSRIEEVVDSVSKGKTTVPWPQPTPQIFAPPSGTRYNRHETIAVSATTLQSIRAPKRKHTEDLDATELLKDTNIHLVEPRVVQYESPTDLNEKRTRFEIISSLSIRNRRAPFLSGLITYASKRIYFDSRKRLLSKHSENLPGPSILYTIWWSSAGILYQAISQEDGKIPPRPRRMTSTLFQFQLNQVVKSRRFSNMGEFGPILLCDEPRSYFDSEVIAKLHDYNIEILPYPPNSKDLLPSHYYFFEQLFQYLRNKNYRSLFTLKGDLKSFICTRPPTFFADAINELKWRWDLCIANKGEIVKC</sequence>
<dbReference type="AlphaFoldDB" id="A0AA36GP89"/>
<feature type="region of interest" description="Disordered" evidence="1">
    <location>
        <begin position="437"/>
        <end position="458"/>
    </location>
</feature>
<evidence type="ECO:0000313" key="3">
    <source>
        <dbReference type="EMBL" id="CAJ0595688.1"/>
    </source>
</evidence>
<name>A0AA36GP89_CYLNA</name>
<dbReference type="PANTHER" id="PTHR46060:SF3">
    <property type="entry name" value="PROTEIN GVQW3"/>
    <property type="match status" value="1"/>
</dbReference>
<evidence type="ECO:0000256" key="1">
    <source>
        <dbReference type="SAM" id="MobiDB-lite"/>
    </source>
</evidence>
<dbReference type="GO" id="GO:0003676">
    <property type="term" value="F:nucleic acid binding"/>
    <property type="evidence" value="ECO:0007669"/>
    <property type="project" value="InterPro"/>
</dbReference>
<feature type="domain" description="Lin-15A/B-like" evidence="2">
    <location>
        <begin position="100"/>
        <end position="169"/>
    </location>
</feature>
<protein>
    <recommendedName>
        <fullName evidence="2">Lin-15A/B-like domain-containing protein</fullName>
    </recommendedName>
</protein>
<evidence type="ECO:0000259" key="2">
    <source>
        <dbReference type="Pfam" id="PF25375"/>
    </source>
</evidence>
<evidence type="ECO:0000313" key="4">
    <source>
        <dbReference type="Proteomes" id="UP001176961"/>
    </source>
</evidence>
<dbReference type="InterPro" id="IPR057432">
    <property type="entry name" value="Lin-15A/B-like_dom"/>
</dbReference>
<dbReference type="PANTHER" id="PTHR46060">
    <property type="entry name" value="MARINER MOS1 TRANSPOSASE-LIKE PROTEIN"/>
    <property type="match status" value="1"/>
</dbReference>
<feature type="region of interest" description="Disordered" evidence="1">
    <location>
        <begin position="630"/>
        <end position="659"/>
    </location>
</feature>
<feature type="compositionally biased region" description="Basic residues" evidence="1">
    <location>
        <begin position="270"/>
        <end position="279"/>
    </location>
</feature>
<dbReference type="EMBL" id="CATQJL010000112">
    <property type="protein sequence ID" value="CAJ0595688.1"/>
    <property type="molecule type" value="Genomic_DNA"/>
</dbReference>
<comment type="caution">
    <text evidence="3">The sequence shown here is derived from an EMBL/GenBank/DDBJ whole genome shotgun (WGS) entry which is preliminary data.</text>
</comment>
<proteinExistence type="predicted"/>
<dbReference type="InterPro" id="IPR036397">
    <property type="entry name" value="RNaseH_sf"/>
</dbReference>
<feature type="region of interest" description="Disordered" evidence="1">
    <location>
        <begin position="688"/>
        <end position="707"/>
    </location>
</feature>
<feature type="compositionally biased region" description="Polar residues" evidence="1">
    <location>
        <begin position="441"/>
        <end position="452"/>
    </location>
</feature>
<dbReference type="InterPro" id="IPR052709">
    <property type="entry name" value="Transposase-MT_Hybrid"/>
</dbReference>
<reference evidence="3" key="1">
    <citation type="submission" date="2023-07" db="EMBL/GenBank/DDBJ databases">
        <authorList>
            <consortium name="CYATHOMIX"/>
        </authorList>
    </citation>
    <scope>NUCLEOTIDE SEQUENCE</scope>
    <source>
        <strain evidence="3">N/A</strain>
    </source>
</reference>
<feature type="region of interest" description="Disordered" evidence="1">
    <location>
        <begin position="43"/>
        <end position="68"/>
    </location>
</feature>
<gene>
    <name evidence="3" type="ORF">CYNAS_LOCUS7671</name>
</gene>
<dbReference type="Gene3D" id="3.30.420.10">
    <property type="entry name" value="Ribonuclease H-like superfamily/Ribonuclease H"/>
    <property type="match status" value="1"/>
</dbReference>
<feature type="compositionally biased region" description="Polar residues" evidence="1">
    <location>
        <begin position="688"/>
        <end position="697"/>
    </location>
</feature>